<feature type="compositionally biased region" description="Basic and acidic residues" evidence="7">
    <location>
        <begin position="21"/>
        <end position="36"/>
    </location>
</feature>
<dbReference type="InterPro" id="IPR050532">
    <property type="entry name" value="Globin-like_OT"/>
</dbReference>
<dbReference type="CDD" id="cd01040">
    <property type="entry name" value="Mb-like"/>
    <property type="match status" value="1"/>
</dbReference>
<dbReference type="SUPFAM" id="SSF46458">
    <property type="entry name" value="Globin-like"/>
    <property type="match status" value="1"/>
</dbReference>
<dbReference type="PROSITE" id="PS01033">
    <property type="entry name" value="GLOBIN"/>
    <property type="match status" value="1"/>
</dbReference>
<evidence type="ECO:0000256" key="4">
    <source>
        <dbReference type="ARBA" id="ARBA00022723"/>
    </source>
</evidence>
<dbReference type="InterPro" id="IPR000971">
    <property type="entry name" value="Globin"/>
</dbReference>
<dbReference type="GO" id="GO:0046872">
    <property type="term" value="F:metal ion binding"/>
    <property type="evidence" value="ECO:0007669"/>
    <property type="project" value="UniProtKB-KW"/>
</dbReference>
<evidence type="ECO:0000256" key="7">
    <source>
        <dbReference type="SAM" id="MobiDB-lite"/>
    </source>
</evidence>
<name>A0A914XCJ0_9BILA</name>
<dbReference type="GO" id="GO:0020037">
    <property type="term" value="F:heme binding"/>
    <property type="evidence" value="ECO:0007669"/>
    <property type="project" value="InterPro"/>
</dbReference>
<evidence type="ECO:0000256" key="3">
    <source>
        <dbReference type="ARBA" id="ARBA00022621"/>
    </source>
</evidence>
<dbReference type="Pfam" id="PF00042">
    <property type="entry name" value="Globin"/>
    <property type="match status" value="1"/>
</dbReference>
<feature type="region of interest" description="Disordered" evidence="7">
    <location>
        <begin position="21"/>
        <end position="55"/>
    </location>
</feature>
<keyword evidence="4" id="KW-0479">Metal-binding</keyword>
<dbReference type="WBParaSite" id="PSAMB.scaffold73size86561.g1529.t1">
    <property type="protein sequence ID" value="PSAMB.scaffold73size86561.g1529.t1"/>
    <property type="gene ID" value="PSAMB.scaffold73size86561.g1529"/>
</dbReference>
<proteinExistence type="inferred from homology"/>
<evidence type="ECO:0000313" key="10">
    <source>
        <dbReference type="WBParaSite" id="PSAMB.scaffold73size86561.g1529.t1"/>
    </source>
</evidence>
<dbReference type="InterPro" id="IPR009050">
    <property type="entry name" value="Globin-like_sf"/>
</dbReference>
<feature type="domain" description="Globin" evidence="8">
    <location>
        <begin position="168"/>
        <end position="320"/>
    </location>
</feature>
<evidence type="ECO:0000259" key="8">
    <source>
        <dbReference type="PROSITE" id="PS01033"/>
    </source>
</evidence>
<dbReference type="Gene3D" id="1.10.490.10">
    <property type="entry name" value="Globins"/>
    <property type="match status" value="1"/>
</dbReference>
<sequence>MGNKVSGRPEDSFPFLPTAEQERKLGGQQPLKKDLLSGHYGHNGHNGHTGYHGYHDHHGTDRSTWLDGVVLSRSQSGTALSDFKRRPRNRPSVRTSVIYEPVVEEKADGDELLDDNHKVSTLHGHAATFAPIVFAMSGIGPTRKRSSHKRLSDFSDIAHLAIASHGMQLSARQKQLIKTAWTESNRKGTHAAGEWIFHRIFSNRPELKTLFKLENVSLNKMTNEPQFQKHARVFTDVLEMSVDSMDALDDSLGPLLVSYGSRHATFVVEHGFRAEYWDAFSVAMCEYAASWKIKNNRVETIQAWRLLVLFLVNKVKQGFELEMLGQAAQTRKEKIRPTTQHLSVDFDP</sequence>
<dbReference type="InterPro" id="IPR044399">
    <property type="entry name" value="Mb-like_M"/>
</dbReference>
<dbReference type="InterPro" id="IPR012292">
    <property type="entry name" value="Globin/Proto"/>
</dbReference>
<protein>
    <submittedName>
        <fullName evidence="10">Globin family profile domain-containing protein</fullName>
    </submittedName>
</protein>
<evidence type="ECO:0000256" key="1">
    <source>
        <dbReference type="ARBA" id="ARBA00022448"/>
    </source>
</evidence>
<evidence type="ECO:0000256" key="6">
    <source>
        <dbReference type="RuleBase" id="RU000356"/>
    </source>
</evidence>
<comment type="similarity">
    <text evidence="6">Belongs to the globin family.</text>
</comment>
<dbReference type="GO" id="GO:0019825">
    <property type="term" value="F:oxygen binding"/>
    <property type="evidence" value="ECO:0007669"/>
    <property type="project" value="InterPro"/>
</dbReference>
<keyword evidence="1 6" id="KW-0813">Transport</keyword>
<evidence type="ECO:0000256" key="5">
    <source>
        <dbReference type="ARBA" id="ARBA00023004"/>
    </source>
</evidence>
<evidence type="ECO:0000256" key="2">
    <source>
        <dbReference type="ARBA" id="ARBA00022617"/>
    </source>
</evidence>
<keyword evidence="3 6" id="KW-0561">Oxygen transport</keyword>
<organism evidence="9 10">
    <name type="scientific">Plectus sambesii</name>
    <dbReference type="NCBI Taxonomy" id="2011161"/>
    <lineage>
        <taxon>Eukaryota</taxon>
        <taxon>Metazoa</taxon>
        <taxon>Ecdysozoa</taxon>
        <taxon>Nematoda</taxon>
        <taxon>Chromadorea</taxon>
        <taxon>Plectida</taxon>
        <taxon>Plectina</taxon>
        <taxon>Plectoidea</taxon>
        <taxon>Plectidae</taxon>
        <taxon>Plectus</taxon>
    </lineage>
</organism>
<evidence type="ECO:0000313" key="9">
    <source>
        <dbReference type="Proteomes" id="UP000887566"/>
    </source>
</evidence>
<dbReference type="PANTHER" id="PTHR46458:SF1">
    <property type="entry name" value="GEO09476P1"/>
    <property type="match status" value="1"/>
</dbReference>
<dbReference type="AlphaFoldDB" id="A0A914XCJ0"/>
<dbReference type="GO" id="GO:0005344">
    <property type="term" value="F:oxygen carrier activity"/>
    <property type="evidence" value="ECO:0007669"/>
    <property type="project" value="UniProtKB-KW"/>
</dbReference>
<keyword evidence="2 6" id="KW-0349">Heme</keyword>
<dbReference type="PANTHER" id="PTHR46458">
    <property type="entry name" value="BLR2807 PROTEIN"/>
    <property type="match status" value="1"/>
</dbReference>
<reference evidence="10" key="1">
    <citation type="submission" date="2022-11" db="UniProtKB">
        <authorList>
            <consortium name="WormBaseParasite"/>
        </authorList>
    </citation>
    <scope>IDENTIFICATION</scope>
</reference>
<keyword evidence="5" id="KW-0408">Iron</keyword>
<keyword evidence="9" id="KW-1185">Reference proteome</keyword>
<accession>A0A914XCJ0</accession>
<dbReference type="Proteomes" id="UP000887566">
    <property type="component" value="Unplaced"/>
</dbReference>